<evidence type="ECO:0000256" key="7">
    <source>
        <dbReference type="ARBA" id="ARBA00023163"/>
    </source>
</evidence>
<dbReference type="InterPro" id="IPR004333">
    <property type="entry name" value="SBP_dom"/>
</dbReference>
<feature type="region of interest" description="Disordered" evidence="10">
    <location>
        <begin position="78"/>
        <end position="105"/>
    </location>
</feature>
<gene>
    <name evidence="12" type="ORF">LC_TR12968_c0_g1_i1_g.45126</name>
</gene>
<keyword evidence="5" id="KW-0805">Transcription regulation</keyword>
<evidence type="ECO:0000256" key="10">
    <source>
        <dbReference type="SAM" id="MobiDB-lite"/>
    </source>
</evidence>
<organism evidence="12">
    <name type="scientific">Noccaea caerulescens</name>
    <name type="common">Alpine penny-cress</name>
    <name type="synonym">Thlaspi caerulescens</name>
    <dbReference type="NCBI Taxonomy" id="107243"/>
    <lineage>
        <taxon>Eukaryota</taxon>
        <taxon>Viridiplantae</taxon>
        <taxon>Streptophyta</taxon>
        <taxon>Embryophyta</taxon>
        <taxon>Tracheophyta</taxon>
        <taxon>Spermatophyta</taxon>
        <taxon>Magnoliopsida</taxon>
        <taxon>eudicotyledons</taxon>
        <taxon>Gunneridae</taxon>
        <taxon>Pentapetalae</taxon>
        <taxon>rosids</taxon>
        <taxon>malvids</taxon>
        <taxon>Brassicales</taxon>
        <taxon>Brassicaceae</taxon>
        <taxon>Coluteocarpeae</taxon>
        <taxon>Noccaea</taxon>
    </lineage>
</organism>
<feature type="domain" description="SBP-type" evidence="11">
    <location>
        <begin position="109"/>
        <end position="186"/>
    </location>
</feature>
<evidence type="ECO:0000256" key="2">
    <source>
        <dbReference type="ARBA" id="ARBA00022723"/>
    </source>
</evidence>
<evidence type="ECO:0000256" key="8">
    <source>
        <dbReference type="ARBA" id="ARBA00023242"/>
    </source>
</evidence>
<feature type="compositionally biased region" description="Low complexity" evidence="10">
    <location>
        <begin position="86"/>
        <end position="95"/>
    </location>
</feature>
<dbReference type="InterPro" id="IPR044817">
    <property type="entry name" value="SBP-like"/>
</dbReference>
<dbReference type="PANTHER" id="PTHR31251:SF207">
    <property type="entry name" value="SQUAMOSA PROMOTER-BINDING-LIKE PROTEIN 13A-RELATED"/>
    <property type="match status" value="1"/>
</dbReference>
<accession>A0A1J3EKK2</accession>
<feature type="region of interest" description="Disordered" evidence="10">
    <location>
        <begin position="23"/>
        <end position="47"/>
    </location>
</feature>
<keyword evidence="8" id="KW-0539">Nucleus</keyword>
<dbReference type="Gene3D" id="4.10.1100.10">
    <property type="entry name" value="Transcription factor, SBP-box domain"/>
    <property type="match status" value="1"/>
</dbReference>
<reference evidence="12" key="1">
    <citation type="submission" date="2016-07" db="EMBL/GenBank/DDBJ databases">
        <title>De novo transcriptome assembly of four accessions of the metal hyperaccumulator plant Noccaea caerulescens.</title>
        <authorList>
            <person name="Blande D."/>
            <person name="Halimaa P."/>
            <person name="Tervahauta A.I."/>
            <person name="Aarts M.G."/>
            <person name="Karenlampi S.O."/>
        </authorList>
    </citation>
    <scope>NUCLEOTIDE SEQUENCE</scope>
</reference>
<dbReference type="PANTHER" id="PTHR31251">
    <property type="entry name" value="SQUAMOSA PROMOTER-BINDING-LIKE PROTEIN 4"/>
    <property type="match status" value="1"/>
</dbReference>
<dbReference type="AlphaFoldDB" id="A0A1J3EKK2"/>
<comment type="subcellular location">
    <subcellularLocation>
        <location evidence="1">Nucleus</location>
    </subcellularLocation>
</comment>
<protein>
    <submittedName>
        <fullName evidence="12">Squamosa promoter-binding-like protein 13B</fullName>
    </submittedName>
</protein>
<dbReference type="EMBL" id="GEVK01020809">
    <property type="protein sequence ID" value="JAU32023.1"/>
    <property type="molecule type" value="Transcribed_RNA"/>
</dbReference>
<name>A0A1J3EKK2_NOCCA</name>
<evidence type="ECO:0000256" key="1">
    <source>
        <dbReference type="ARBA" id="ARBA00004123"/>
    </source>
</evidence>
<dbReference type="Pfam" id="PF03110">
    <property type="entry name" value="SBP"/>
    <property type="match status" value="1"/>
</dbReference>
<keyword evidence="2" id="KW-0479">Metal-binding</keyword>
<dbReference type="GO" id="GO:0003677">
    <property type="term" value="F:DNA binding"/>
    <property type="evidence" value="ECO:0007669"/>
    <property type="project" value="UniProtKB-KW"/>
</dbReference>
<evidence type="ECO:0000256" key="6">
    <source>
        <dbReference type="ARBA" id="ARBA00023125"/>
    </source>
</evidence>
<evidence type="ECO:0000256" key="3">
    <source>
        <dbReference type="ARBA" id="ARBA00022771"/>
    </source>
</evidence>
<dbReference type="SUPFAM" id="SSF103612">
    <property type="entry name" value="SBT domain"/>
    <property type="match status" value="1"/>
</dbReference>
<keyword evidence="4" id="KW-0862">Zinc</keyword>
<sequence>MDWNFKLSSGYLSEFDRESIPELPPINGSISFGGSSSSPRLQPKGDFSFDLKLGRNIGNSSSSSSAFGNTEQVISLGKWKEKPEASRSSASSSSSKRTRGNGIGNNNQMPICLVDGCNSDFSNCREYHKRHKVCEVHSKTPVVTINGHKQRFCQQCSRFHSLEEFDEGKRSCRKRLDGHNRRRRKPRPDHMARPANFLTGFQGSRLLEFSGGSHVFPTTSVANPSRGNGLVSVAMANGSSYEHNHQGFSGSSPPAKTGLVFPISSSLNSRGKQFPFLQEQESSRTASLCERMTACVHDSDCALSLLSSSYSSVPHLLHHQPPLSLPQEAVGTVFYGSGLFENASAVSDGSVISGHEAVPLPQTFPFHWE</sequence>
<proteinExistence type="predicted"/>
<feature type="compositionally biased region" description="Low complexity" evidence="10">
    <location>
        <begin position="28"/>
        <end position="38"/>
    </location>
</feature>
<evidence type="ECO:0000313" key="12">
    <source>
        <dbReference type="EMBL" id="JAU32023.1"/>
    </source>
</evidence>
<evidence type="ECO:0000256" key="4">
    <source>
        <dbReference type="ARBA" id="ARBA00022833"/>
    </source>
</evidence>
<evidence type="ECO:0000256" key="9">
    <source>
        <dbReference type="PROSITE-ProRule" id="PRU00470"/>
    </source>
</evidence>
<dbReference type="PROSITE" id="PS51141">
    <property type="entry name" value="ZF_SBP"/>
    <property type="match status" value="1"/>
</dbReference>
<evidence type="ECO:0000259" key="11">
    <source>
        <dbReference type="PROSITE" id="PS51141"/>
    </source>
</evidence>
<dbReference type="FunFam" id="4.10.1100.10:FF:000001">
    <property type="entry name" value="Squamosa promoter-binding-like protein 14"/>
    <property type="match status" value="1"/>
</dbReference>
<dbReference type="GO" id="GO:0008270">
    <property type="term" value="F:zinc ion binding"/>
    <property type="evidence" value="ECO:0007669"/>
    <property type="project" value="UniProtKB-KW"/>
</dbReference>
<keyword evidence="6" id="KW-0238">DNA-binding</keyword>
<dbReference type="InterPro" id="IPR036893">
    <property type="entry name" value="SBP_sf"/>
</dbReference>
<keyword evidence="3 9" id="KW-0863">Zinc-finger</keyword>
<dbReference type="GO" id="GO:0005634">
    <property type="term" value="C:nucleus"/>
    <property type="evidence" value="ECO:0007669"/>
    <property type="project" value="UniProtKB-SubCell"/>
</dbReference>
<keyword evidence="7" id="KW-0804">Transcription</keyword>
<evidence type="ECO:0000256" key="5">
    <source>
        <dbReference type="ARBA" id="ARBA00023015"/>
    </source>
</evidence>